<name>A0A4V2IVN8_9BACT</name>
<dbReference type="Proteomes" id="UP000293583">
    <property type="component" value="Unassembled WGS sequence"/>
</dbReference>
<keyword evidence="1 4" id="KW-0808">Transferase</keyword>
<comment type="caution">
    <text evidence="4">The sequence shown here is derived from an EMBL/GenBank/DDBJ whole genome shotgun (WGS) entry which is preliminary data.</text>
</comment>
<evidence type="ECO:0000256" key="1">
    <source>
        <dbReference type="ARBA" id="ARBA00022679"/>
    </source>
</evidence>
<proteinExistence type="predicted"/>
<accession>A0A4V2IVN8</accession>
<keyword evidence="4" id="KW-0489">Methyltransferase</keyword>
<dbReference type="Pfam" id="PF13649">
    <property type="entry name" value="Methyltransf_25"/>
    <property type="match status" value="1"/>
</dbReference>
<keyword evidence="2" id="KW-0812">Transmembrane</keyword>
<dbReference type="InterPro" id="IPR041698">
    <property type="entry name" value="Methyltransf_25"/>
</dbReference>
<dbReference type="CDD" id="cd02440">
    <property type="entry name" value="AdoMet_MTases"/>
    <property type="match status" value="1"/>
</dbReference>
<evidence type="ECO:0000313" key="4">
    <source>
        <dbReference type="EMBL" id="TBH72945.1"/>
    </source>
</evidence>
<feature type="transmembrane region" description="Helical" evidence="2">
    <location>
        <begin position="12"/>
        <end position="30"/>
    </location>
</feature>
<dbReference type="InterPro" id="IPR029063">
    <property type="entry name" value="SAM-dependent_MTases_sf"/>
</dbReference>
<feature type="domain" description="Methyltransferase" evidence="3">
    <location>
        <begin position="64"/>
        <end position="153"/>
    </location>
</feature>
<gene>
    <name evidence="4" type="ORF">EWU20_06105</name>
</gene>
<dbReference type="PANTHER" id="PTHR43861">
    <property type="entry name" value="TRANS-ACONITATE 2-METHYLTRANSFERASE-RELATED"/>
    <property type="match status" value="1"/>
</dbReference>
<sequence length="223" mass="25147">MKATNKVNSKVFFMIIFFTKLQILQMKAMWNERYQADEYQYGINPNDFMKEQITPLPASRILFPGAGEGRDAVFAAKKGWEVHAFDLSEQGKAKAEKLASAEKTRIHYKVADAALVKFPLESFDVIALTYFHLPLETRLHFYKQCVSWLKPGGLLILEGFNQRQLGLSSGGPKNAEWLFSTATIAAEFPGLQILVNEEKQRTLNEGPLHQGLAEVVQLVGQKL</sequence>
<dbReference type="GO" id="GO:0008168">
    <property type="term" value="F:methyltransferase activity"/>
    <property type="evidence" value="ECO:0007669"/>
    <property type="project" value="UniProtKB-KW"/>
</dbReference>
<dbReference type="GO" id="GO:0032259">
    <property type="term" value="P:methylation"/>
    <property type="evidence" value="ECO:0007669"/>
    <property type="project" value="UniProtKB-KW"/>
</dbReference>
<organism evidence="4 5">
    <name type="scientific">Aquirufa antheringensis</name>
    <dbReference type="NCBI Taxonomy" id="2516559"/>
    <lineage>
        <taxon>Bacteria</taxon>
        <taxon>Pseudomonadati</taxon>
        <taxon>Bacteroidota</taxon>
        <taxon>Cytophagia</taxon>
        <taxon>Cytophagales</taxon>
        <taxon>Flectobacillaceae</taxon>
        <taxon>Aquirufa</taxon>
    </lineage>
</organism>
<dbReference type="EMBL" id="SEWY01000003">
    <property type="protein sequence ID" value="TBH72945.1"/>
    <property type="molecule type" value="Genomic_DNA"/>
</dbReference>
<evidence type="ECO:0000313" key="5">
    <source>
        <dbReference type="Proteomes" id="UP000293583"/>
    </source>
</evidence>
<evidence type="ECO:0000256" key="2">
    <source>
        <dbReference type="SAM" id="Phobius"/>
    </source>
</evidence>
<reference evidence="4 5" key="1">
    <citation type="submission" date="2019-02" db="EMBL/GenBank/DDBJ databases">
        <title>Genome of a new Bacteroidetes strain.</title>
        <authorList>
            <person name="Pitt A."/>
        </authorList>
    </citation>
    <scope>NUCLEOTIDE SEQUENCE [LARGE SCALE GENOMIC DNA]</scope>
    <source>
        <strain evidence="4 5">103A-SOEBACH</strain>
    </source>
</reference>
<dbReference type="AlphaFoldDB" id="A0A4V2IVN8"/>
<keyword evidence="2" id="KW-1133">Transmembrane helix</keyword>
<dbReference type="PANTHER" id="PTHR43861:SF3">
    <property type="entry name" value="PUTATIVE (AFU_ORTHOLOGUE AFUA_2G14390)-RELATED"/>
    <property type="match status" value="1"/>
</dbReference>
<dbReference type="SUPFAM" id="SSF53335">
    <property type="entry name" value="S-adenosyl-L-methionine-dependent methyltransferases"/>
    <property type="match status" value="1"/>
</dbReference>
<keyword evidence="2" id="KW-0472">Membrane</keyword>
<protein>
    <submittedName>
        <fullName evidence="4">Class I SAM-dependent methyltransferase</fullName>
    </submittedName>
</protein>
<evidence type="ECO:0000259" key="3">
    <source>
        <dbReference type="Pfam" id="PF13649"/>
    </source>
</evidence>
<dbReference type="Gene3D" id="3.40.50.150">
    <property type="entry name" value="Vaccinia Virus protein VP39"/>
    <property type="match status" value="1"/>
</dbReference>
<keyword evidence="5" id="KW-1185">Reference proteome</keyword>